<comment type="subcellular location">
    <subcellularLocation>
        <location evidence="2">Plastid</location>
        <location evidence="2">Chloroplast</location>
    </subcellularLocation>
</comment>
<comment type="cofactor">
    <cofactor evidence="16">
        <name>Fe cation</name>
        <dbReference type="ChEBI" id="CHEBI:24875"/>
    </cofactor>
    <text evidence="16">Binds 2 iron ions per subunit.</text>
</comment>
<dbReference type="PIRSF" id="PIRSF000346">
    <property type="entry name" value="Dlt9_acylACP_des"/>
    <property type="match status" value="1"/>
</dbReference>
<evidence type="ECO:0000313" key="17">
    <source>
        <dbReference type="EMBL" id="WVZ62767.1"/>
    </source>
</evidence>
<dbReference type="GO" id="GO:0009570">
    <property type="term" value="C:chloroplast stroma"/>
    <property type="evidence" value="ECO:0007669"/>
    <property type="project" value="TreeGrafter"/>
</dbReference>
<keyword evidence="14" id="KW-0443">Lipid metabolism</keyword>
<feature type="binding site" evidence="16">
    <location>
        <position position="115"/>
    </location>
    <ligand>
        <name>Fe cation</name>
        <dbReference type="ChEBI" id="CHEBI:24875"/>
        <label>1</label>
    </ligand>
</feature>
<keyword evidence="8" id="KW-0934">Plastid</keyword>
<keyword evidence="9 16" id="KW-0479">Metal-binding</keyword>
<evidence type="ECO:0000256" key="9">
    <source>
        <dbReference type="ARBA" id="ARBA00022723"/>
    </source>
</evidence>
<dbReference type="AlphaFoldDB" id="A0AAQ3SYG1"/>
<keyword evidence="13 16" id="KW-0408">Iron</keyword>
<evidence type="ECO:0000256" key="15">
    <source>
        <dbReference type="ARBA" id="ARBA00023160"/>
    </source>
</evidence>
<name>A0AAQ3SYG1_PASNO</name>
<dbReference type="Gene3D" id="1.10.620.20">
    <property type="entry name" value="Ribonucleotide Reductase, subunit A"/>
    <property type="match status" value="1"/>
</dbReference>
<evidence type="ECO:0000256" key="4">
    <source>
        <dbReference type="ARBA" id="ARBA00008749"/>
    </source>
</evidence>
<dbReference type="FunFam" id="1.10.620.20:FF:000002">
    <property type="entry name" value="Stearoyl-[acyl-carrier-protein] 9-desaturase, chloroplastic"/>
    <property type="match status" value="1"/>
</dbReference>
<dbReference type="EMBL" id="CP144747">
    <property type="protein sequence ID" value="WVZ62767.1"/>
    <property type="molecule type" value="Genomic_DNA"/>
</dbReference>
<comment type="subunit">
    <text evidence="5">Homodimer.</text>
</comment>
<evidence type="ECO:0000256" key="11">
    <source>
        <dbReference type="ARBA" id="ARBA00022946"/>
    </source>
</evidence>
<dbReference type="GO" id="GO:0006633">
    <property type="term" value="P:fatty acid biosynthetic process"/>
    <property type="evidence" value="ECO:0007669"/>
    <property type="project" value="UniProtKB-KW"/>
</dbReference>
<keyword evidence="7" id="KW-0150">Chloroplast</keyword>
<dbReference type="GO" id="GO:0045300">
    <property type="term" value="F:stearoyl-[ACP] desaturase activity"/>
    <property type="evidence" value="ECO:0007669"/>
    <property type="project" value="InterPro"/>
</dbReference>
<keyword evidence="15" id="KW-0275">Fatty acid biosynthesis</keyword>
<keyword evidence="6" id="KW-0444">Lipid biosynthesis</keyword>
<evidence type="ECO:0000256" key="2">
    <source>
        <dbReference type="ARBA" id="ARBA00004229"/>
    </source>
</evidence>
<evidence type="ECO:0000256" key="1">
    <source>
        <dbReference type="ARBA" id="ARBA00001954"/>
    </source>
</evidence>
<dbReference type="Proteomes" id="UP001341281">
    <property type="component" value="Chromosome 03"/>
</dbReference>
<feature type="binding site" evidence="16">
    <location>
        <position position="239"/>
    </location>
    <ligand>
        <name>Fe cation</name>
        <dbReference type="ChEBI" id="CHEBI:24875"/>
        <label>1</label>
    </ligand>
</feature>
<dbReference type="GO" id="GO:0046872">
    <property type="term" value="F:metal ion binding"/>
    <property type="evidence" value="ECO:0007669"/>
    <property type="project" value="UniProtKB-KW"/>
</dbReference>
<reference evidence="17 18" key="1">
    <citation type="submission" date="2024-02" db="EMBL/GenBank/DDBJ databases">
        <title>High-quality chromosome-scale genome assembly of Pensacola bahiagrass (Paspalum notatum Flugge var. saurae).</title>
        <authorList>
            <person name="Vega J.M."/>
            <person name="Podio M."/>
            <person name="Orjuela J."/>
            <person name="Siena L.A."/>
            <person name="Pessino S.C."/>
            <person name="Combes M.C."/>
            <person name="Mariac C."/>
            <person name="Albertini E."/>
            <person name="Pupilli F."/>
            <person name="Ortiz J.P.A."/>
            <person name="Leblanc O."/>
        </authorList>
    </citation>
    <scope>NUCLEOTIDE SEQUENCE [LARGE SCALE GENOMIC DNA]</scope>
    <source>
        <strain evidence="17">R1</strain>
        <tissue evidence="17">Leaf</tissue>
    </source>
</reference>
<organism evidence="17 18">
    <name type="scientific">Paspalum notatum var. saurae</name>
    <dbReference type="NCBI Taxonomy" id="547442"/>
    <lineage>
        <taxon>Eukaryota</taxon>
        <taxon>Viridiplantae</taxon>
        <taxon>Streptophyta</taxon>
        <taxon>Embryophyta</taxon>
        <taxon>Tracheophyta</taxon>
        <taxon>Spermatophyta</taxon>
        <taxon>Magnoliopsida</taxon>
        <taxon>Liliopsida</taxon>
        <taxon>Poales</taxon>
        <taxon>Poaceae</taxon>
        <taxon>PACMAD clade</taxon>
        <taxon>Panicoideae</taxon>
        <taxon>Andropogonodae</taxon>
        <taxon>Paspaleae</taxon>
        <taxon>Paspalinae</taxon>
        <taxon>Paspalum</taxon>
    </lineage>
</organism>
<comment type="similarity">
    <text evidence="4">Belongs to the fatty acid desaturase type 2 family.</text>
</comment>
<evidence type="ECO:0000256" key="7">
    <source>
        <dbReference type="ARBA" id="ARBA00022528"/>
    </source>
</evidence>
<dbReference type="SUPFAM" id="SSF47240">
    <property type="entry name" value="Ferritin-like"/>
    <property type="match status" value="1"/>
</dbReference>
<evidence type="ECO:0000256" key="5">
    <source>
        <dbReference type="ARBA" id="ARBA00011738"/>
    </source>
</evidence>
<accession>A0AAQ3SYG1</accession>
<dbReference type="InterPro" id="IPR012348">
    <property type="entry name" value="RNR-like"/>
</dbReference>
<feature type="binding site" evidence="16">
    <location>
        <position position="242"/>
    </location>
    <ligand>
        <name>Fe cation</name>
        <dbReference type="ChEBI" id="CHEBI:24875"/>
        <label>2</label>
    </ligand>
</feature>
<evidence type="ECO:0000313" key="18">
    <source>
        <dbReference type="Proteomes" id="UP001341281"/>
    </source>
</evidence>
<dbReference type="CDD" id="cd01050">
    <property type="entry name" value="Acyl_ACP_Desat"/>
    <property type="match status" value="1"/>
</dbReference>
<keyword evidence="18" id="KW-1185">Reference proteome</keyword>
<feature type="binding site" evidence="16">
    <location>
        <position position="239"/>
    </location>
    <ligand>
        <name>Fe cation</name>
        <dbReference type="ChEBI" id="CHEBI:24875"/>
        <label>2</label>
    </ligand>
</feature>
<evidence type="ECO:0000256" key="13">
    <source>
        <dbReference type="ARBA" id="ARBA00023004"/>
    </source>
</evidence>
<dbReference type="PANTHER" id="PTHR31155">
    <property type="entry name" value="ACYL- ACYL-CARRIER-PROTEIN DESATURASE-RELATED"/>
    <property type="match status" value="1"/>
</dbReference>
<comment type="pathway">
    <text evidence="3">Lipid metabolism; fatty acid metabolism.</text>
</comment>
<keyword evidence="11" id="KW-0809">Transit peptide</keyword>
<dbReference type="PANTHER" id="PTHR31155:SF15">
    <property type="entry name" value="ACYL-[ACYL-CARRIER-PROTEIN] DESATURASE 6, CHLOROPLASTIC"/>
    <property type="match status" value="1"/>
</dbReference>
<gene>
    <name evidence="17" type="ORF">U9M48_012472</name>
</gene>
<dbReference type="InterPro" id="IPR005067">
    <property type="entry name" value="Fatty_acid_desaturase-2"/>
</dbReference>
<proteinExistence type="inferred from homology"/>
<protein>
    <submittedName>
        <fullName evidence="17">Uncharacterized protein</fullName>
    </submittedName>
</protein>
<dbReference type="InterPro" id="IPR009078">
    <property type="entry name" value="Ferritin-like_SF"/>
</dbReference>
<evidence type="ECO:0000256" key="3">
    <source>
        <dbReference type="ARBA" id="ARBA00004872"/>
    </source>
</evidence>
<evidence type="ECO:0000256" key="14">
    <source>
        <dbReference type="ARBA" id="ARBA00023098"/>
    </source>
</evidence>
<dbReference type="Pfam" id="PF03405">
    <property type="entry name" value="FA_desaturase_2"/>
    <property type="match status" value="1"/>
</dbReference>
<feature type="binding site" evidence="16">
    <location>
        <position position="206"/>
    </location>
    <ligand>
        <name>Fe cation</name>
        <dbReference type="ChEBI" id="CHEBI:24875"/>
        <label>2</label>
    </ligand>
</feature>
<evidence type="ECO:0000256" key="6">
    <source>
        <dbReference type="ARBA" id="ARBA00022516"/>
    </source>
</evidence>
<feature type="binding site" evidence="16">
    <location>
        <position position="156"/>
    </location>
    <ligand>
        <name>Fe cation</name>
        <dbReference type="ChEBI" id="CHEBI:24875"/>
        <label>1</label>
    </ligand>
</feature>
<comment type="cofactor">
    <cofactor evidence="1">
        <name>Fe(2+)</name>
        <dbReference type="ChEBI" id="CHEBI:29033"/>
    </cofactor>
</comment>
<keyword evidence="12" id="KW-0560">Oxidoreductase</keyword>
<evidence type="ECO:0000256" key="10">
    <source>
        <dbReference type="ARBA" id="ARBA00022832"/>
    </source>
</evidence>
<evidence type="ECO:0000256" key="12">
    <source>
        <dbReference type="ARBA" id="ARBA00023002"/>
    </source>
</evidence>
<sequence>MAMSLSIIYTTFLEYVVVYARCRSTAVTAREKEEWRSYLVPEKLEVFRQLEPWVEEQMLPLLKPVEDSWQPSDLLPDPAALGADGFHAACADLRAGAARVPDDLLVCLVGNMVTEEALPTYPSVLNRFAAVRDATGADAAPWARWIRGWSAEDNRHGDVLCRYMLLSARFDMRAVERAVHRLVRDGMVMRAPASPFHGFVYVAFQERATAVAHGSTARLAGAAGDAALARVCGTVADDEKRHEAAYTRVVAKLFDADPDTAVRAMAYMMRHGIDMPTALISDGRSGDFYARFMAITAQAGTYTVSDYRSILEHLMRQWGVQDLAAGLSGEGRRARDYLCELPDKIRRMEERAQDRARAVAAQNKPTPFPISWIFDRVINVHLP</sequence>
<evidence type="ECO:0000256" key="8">
    <source>
        <dbReference type="ARBA" id="ARBA00022640"/>
    </source>
</evidence>
<evidence type="ECO:0000256" key="16">
    <source>
        <dbReference type="PIRSR" id="PIRSR000346-1"/>
    </source>
</evidence>
<keyword evidence="10" id="KW-0276">Fatty acid metabolism</keyword>